<evidence type="ECO:0000313" key="1">
    <source>
        <dbReference type="EMBL" id="KAH7980835.1"/>
    </source>
</evidence>
<dbReference type="Proteomes" id="UP000821865">
    <property type="component" value="Chromosome 1"/>
</dbReference>
<proteinExistence type="predicted"/>
<name>A0ACB8E267_DERSI</name>
<sequence>MGIFIVVTIIIIIITCASARDKDDDSYRAARSSRTGLSGSANLQRPAIVACPWVRCSKEPPQRVRGCAAAAAMTLPVAFHPGMVGESLRIEVQHCYKLRSRVPPPPNAFMQCTQEKKRSVAATNVNEGNGRLSSRLAKLWRPLRAADKKYSDYAHIPREASRRMEQERIAKQVTSKLKNGSSWDKEQQPRTSTVAAHSRGSPEFQQRPHPPPLPPTPKSKHRGTISIAPVDASGAGQKTVARMPTATVPATTKDLEGQVVPIKVAALRAFAELFKRQPQHFHNYAELILIKIFGTFMQPVREVTCAAELCSVEAAAGLPPKQTMRLLHSLIGESDDHRCNQGHVPARGSASKKG</sequence>
<dbReference type="EMBL" id="CM023470">
    <property type="protein sequence ID" value="KAH7980835.1"/>
    <property type="molecule type" value="Genomic_DNA"/>
</dbReference>
<accession>A0ACB8E267</accession>
<reference evidence="1" key="1">
    <citation type="submission" date="2020-05" db="EMBL/GenBank/DDBJ databases">
        <title>Large-scale comparative analyses of tick genomes elucidate their genetic diversity and vector capacities.</title>
        <authorList>
            <person name="Jia N."/>
            <person name="Wang J."/>
            <person name="Shi W."/>
            <person name="Du L."/>
            <person name="Sun Y."/>
            <person name="Zhan W."/>
            <person name="Jiang J."/>
            <person name="Wang Q."/>
            <person name="Zhang B."/>
            <person name="Ji P."/>
            <person name="Sakyi L.B."/>
            <person name="Cui X."/>
            <person name="Yuan T."/>
            <person name="Jiang B."/>
            <person name="Yang W."/>
            <person name="Lam T.T.-Y."/>
            <person name="Chang Q."/>
            <person name="Ding S."/>
            <person name="Wang X."/>
            <person name="Zhu J."/>
            <person name="Ruan X."/>
            <person name="Zhao L."/>
            <person name="Wei J."/>
            <person name="Que T."/>
            <person name="Du C."/>
            <person name="Cheng J."/>
            <person name="Dai P."/>
            <person name="Han X."/>
            <person name="Huang E."/>
            <person name="Gao Y."/>
            <person name="Liu J."/>
            <person name="Shao H."/>
            <person name="Ye R."/>
            <person name="Li L."/>
            <person name="Wei W."/>
            <person name="Wang X."/>
            <person name="Wang C."/>
            <person name="Yang T."/>
            <person name="Huo Q."/>
            <person name="Li W."/>
            <person name="Guo W."/>
            <person name="Chen H."/>
            <person name="Zhou L."/>
            <person name="Ni X."/>
            <person name="Tian J."/>
            <person name="Zhou Y."/>
            <person name="Sheng Y."/>
            <person name="Liu T."/>
            <person name="Pan Y."/>
            <person name="Xia L."/>
            <person name="Li J."/>
            <person name="Zhao F."/>
            <person name="Cao W."/>
        </authorList>
    </citation>
    <scope>NUCLEOTIDE SEQUENCE</scope>
    <source>
        <strain evidence="1">Dsil-2018</strain>
    </source>
</reference>
<gene>
    <name evidence="1" type="ORF">HPB49_019562</name>
</gene>
<organism evidence="1 2">
    <name type="scientific">Dermacentor silvarum</name>
    <name type="common">Tick</name>
    <dbReference type="NCBI Taxonomy" id="543639"/>
    <lineage>
        <taxon>Eukaryota</taxon>
        <taxon>Metazoa</taxon>
        <taxon>Ecdysozoa</taxon>
        <taxon>Arthropoda</taxon>
        <taxon>Chelicerata</taxon>
        <taxon>Arachnida</taxon>
        <taxon>Acari</taxon>
        <taxon>Parasitiformes</taxon>
        <taxon>Ixodida</taxon>
        <taxon>Ixodoidea</taxon>
        <taxon>Ixodidae</taxon>
        <taxon>Rhipicephalinae</taxon>
        <taxon>Dermacentor</taxon>
    </lineage>
</organism>
<protein>
    <submittedName>
        <fullName evidence="1">Uncharacterized protein</fullName>
    </submittedName>
</protein>
<keyword evidence="2" id="KW-1185">Reference proteome</keyword>
<evidence type="ECO:0000313" key="2">
    <source>
        <dbReference type="Proteomes" id="UP000821865"/>
    </source>
</evidence>
<comment type="caution">
    <text evidence="1">The sequence shown here is derived from an EMBL/GenBank/DDBJ whole genome shotgun (WGS) entry which is preliminary data.</text>
</comment>